<evidence type="ECO:0000259" key="2">
    <source>
        <dbReference type="Pfam" id="PF21922"/>
    </source>
</evidence>
<dbReference type="Gene3D" id="3.90.1310.10">
    <property type="entry name" value="Penicillin-binding protein 2a (Domain 2)"/>
    <property type="match status" value="1"/>
</dbReference>
<dbReference type="PANTHER" id="PTHR30627:SF24">
    <property type="entry name" value="PENICILLIN-BINDING PROTEIN 4B"/>
    <property type="match status" value="1"/>
</dbReference>
<feature type="domain" description="Penicillin binding protein A dimerisation" evidence="2">
    <location>
        <begin position="52"/>
        <end position="133"/>
    </location>
</feature>
<proteinExistence type="predicted"/>
<dbReference type="InterPro" id="IPR050515">
    <property type="entry name" value="Beta-lactam/transpept"/>
</dbReference>
<comment type="caution">
    <text evidence="3">The sequence shown here is derived from an EMBL/GenBank/DDBJ whole genome shotgun (WGS) entry which is preliminary data.</text>
</comment>
<dbReference type="Pfam" id="PF21922">
    <property type="entry name" value="PBP_dimer_2"/>
    <property type="match status" value="1"/>
</dbReference>
<feature type="domain" description="Penicillin-binding protein transpeptidase" evidence="1">
    <location>
        <begin position="156"/>
        <end position="469"/>
    </location>
</feature>
<dbReference type="RefSeq" id="WP_253578255.1">
    <property type="nucleotide sequence ID" value="NZ_JAMFTQ010000009.1"/>
</dbReference>
<accession>A0ABT1G246</accession>
<organism evidence="3 4">
    <name type="scientific">Corynebacterium stercoris</name>
    <dbReference type="NCBI Taxonomy" id="2943490"/>
    <lineage>
        <taxon>Bacteria</taxon>
        <taxon>Bacillati</taxon>
        <taxon>Actinomycetota</taxon>
        <taxon>Actinomycetes</taxon>
        <taxon>Mycobacteriales</taxon>
        <taxon>Corynebacteriaceae</taxon>
        <taxon>Corynebacterium</taxon>
    </lineage>
</organism>
<gene>
    <name evidence="3" type="ORF">M5J20_07865</name>
</gene>
<dbReference type="Gene3D" id="3.40.710.10">
    <property type="entry name" value="DD-peptidase/beta-lactamase superfamily"/>
    <property type="match status" value="1"/>
</dbReference>
<keyword evidence="4" id="KW-1185">Reference proteome</keyword>
<dbReference type="InterPro" id="IPR054120">
    <property type="entry name" value="PBPA_dimer"/>
</dbReference>
<sequence length="488" mass="50856">MNKSIRLGAVFSLLLILALLVHFTVVQGFREEEYAQDARNSRITMDLKRINRGQISAGGQVLAESFKNESGFYQRAYPNMPFSFAPVLGYVSDRYGTAQLEAGYNGSLTGDTAGSSSRFLRTGQEDDHVGNSVELTIDPQLQALAFDQLNSRGFEGAIVALRPSSGEVLAMASSPSYDPNLIANPQTAEGAWADVNANPGKPLLNHAMQDQLPPGSIFKIITTAAGLRAGFTPDSLLTGEAQTILPGTDIPLTNYGGMPCAGGGEVTLRTAFALSCNTAFVQMGLAAGADGLRDAATAFGVGERYDMGLPAAAGSLGDLPSGPEVAQSAIGQRDVTMTATQAAVMAATVANDGKRMAPYVVKRVLRPDLTEVSAARPRQLNEALTPEEAATIADLMYGSERATWGYDGNGFASKTGTAEHAEGADPHVWYVAFDKGKDVAVAVVVKNGGNLGAGATGGQVSSPLGRAVLYAAPAPPPPPAENSDAARN</sequence>
<evidence type="ECO:0000259" key="1">
    <source>
        <dbReference type="Pfam" id="PF00905"/>
    </source>
</evidence>
<evidence type="ECO:0000313" key="3">
    <source>
        <dbReference type="EMBL" id="MCP1388103.1"/>
    </source>
</evidence>
<name>A0ABT1G246_9CORY</name>
<dbReference type="Proteomes" id="UP001204000">
    <property type="component" value="Unassembled WGS sequence"/>
</dbReference>
<dbReference type="EMBL" id="JAMFTQ010000009">
    <property type="protein sequence ID" value="MCP1388103.1"/>
    <property type="molecule type" value="Genomic_DNA"/>
</dbReference>
<dbReference type="Pfam" id="PF00905">
    <property type="entry name" value="Transpeptidase"/>
    <property type="match status" value="1"/>
</dbReference>
<dbReference type="InterPro" id="IPR001460">
    <property type="entry name" value="PCN-bd_Tpept"/>
</dbReference>
<dbReference type="InterPro" id="IPR012338">
    <property type="entry name" value="Beta-lactam/transpept-like"/>
</dbReference>
<dbReference type="SUPFAM" id="SSF56601">
    <property type="entry name" value="beta-lactamase/transpeptidase-like"/>
    <property type="match status" value="1"/>
</dbReference>
<protein>
    <submittedName>
        <fullName evidence="3">Penicillin-binding transpeptidase domain-containing protein</fullName>
    </submittedName>
</protein>
<evidence type="ECO:0000313" key="4">
    <source>
        <dbReference type="Proteomes" id="UP001204000"/>
    </source>
</evidence>
<dbReference type="PANTHER" id="PTHR30627">
    <property type="entry name" value="PEPTIDOGLYCAN D,D-TRANSPEPTIDASE"/>
    <property type="match status" value="1"/>
</dbReference>
<reference evidence="3" key="1">
    <citation type="submission" date="2022-05" db="EMBL/GenBank/DDBJ databases">
        <title>Corynebacterium sp. TA-R-1 sp. nov., isolated from human feces.</title>
        <authorList>
            <person name="Shamsuzzaman M."/>
            <person name="Dahal R.H."/>
        </authorList>
    </citation>
    <scope>NUCLEOTIDE SEQUENCE</scope>
    <source>
        <strain evidence="3">TA-R-1</strain>
    </source>
</reference>